<dbReference type="GO" id="GO:0043539">
    <property type="term" value="F:protein serine/threonine kinase activator activity"/>
    <property type="evidence" value="ECO:0000318"/>
    <property type="project" value="GO_Central"/>
</dbReference>
<name>A0A1Y1HQD0_KLENI</name>
<dbReference type="InterPro" id="IPR011989">
    <property type="entry name" value="ARM-like"/>
</dbReference>
<dbReference type="OMA" id="DFFCFFR"/>
<dbReference type="EMBL" id="DF236968">
    <property type="protein sequence ID" value="GAQ78796.1"/>
    <property type="molecule type" value="Genomic_DNA"/>
</dbReference>
<dbReference type="AlphaFoldDB" id="A0A1Y1HQD0"/>
<dbReference type="GO" id="GO:0035556">
    <property type="term" value="P:intracellular signal transduction"/>
    <property type="evidence" value="ECO:0000318"/>
    <property type="project" value="GO_Central"/>
</dbReference>
<organism evidence="2 3">
    <name type="scientific">Klebsormidium nitens</name>
    <name type="common">Green alga</name>
    <name type="synonym">Ulothrix nitens</name>
    <dbReference type="NCBI Taxonomy" id="105231"/>
    <lineage>
        <taxon>Eukaryota</taxon>
        <taxon>Viridiplantae</taxon>
        <taxon>Streptophyta</taxon>
        <taxon>Klebsormidiophyceae</taxon>
        <taxon>Klebsormidiales</taxon>
        <taxon>Klebsormidiaceae</taxon>
        <taxon>Klebsormidium</taxon>
    </lineage>
</organism>
<evidence type="ECO:0000313" key="2">
    <source>
        <dbReference type="EMBL" id="GAQ78796.1"/>
    </source>
</evidence>
<sequence>MSFSLFKQKGVRTPEDIVRHVRDALRASVEHHDQSSEAETKLRYEKACESLEVLKAALGSDSSVEGAPDAVAEAACREAVPEALIAALPGLDFQGRKLAAAVFAGLLRQPAPPVYLEQHPLLMDQLIAGYAQPPIALFCGSMLRDCARHAGVTREVLSLPSFFRFFEYAQAPSFEVSCDAFTTFKELLTRHPDVTTPFLVAHYTQFFEQYRGLLTSDNYVTKRQSLKFLGELLLARAHVAVLVRYIADVHNLRLLMLLLKDPSKSIQFEAFHVFKVFVAAPHKEPPVLALLCKNKARLLTYLHDFQNDKEDEQFEEEKALLVKEVQQLPEPGPKITNERNAAVD</sequence>
<keyword evidence="3" id="KW-1185">Reference proteome</keyword>
<dbReference type="PANTHER" id="PTHR10182:SF3">
    <property type="entry name" value="PROTEIN MO25"/>
    <property type="match status" value="1"/>
</dbReference>
<dbReference type="InterPro" id="IPR013878">
    <property type="entry name" value="Mo25"/>
</dbReference>
<evidence type="ECO:0000256" key="1">
    <source>
        <dbReference type="ARBA" id="ARBA00011012"/>
    </source>
</evidence>
<dbReference type="SUPFAM" id="SSF48371">
    <property type="entry name" value="ARM repeat"/>
    <property type="match status" value="1"/>
</dbReference>
<gene>
    <name evidence="2" type="ORF">KFL_000190150</name>
</gene>
<accession>A0A1Y1HQD0</accession>
<protein>
    <submittedName>
        <fullName evidence="2">Calcium-binding protein 39</fullName>
    </submittedName>
</protein>
<dbReference type="Gene3D" id="1.25.10.10">
    <property type="entry name" value="Leucine-rich Repeat Variant"/>
    <property type="match status" value="1"/>
</dbReference>
<dbReference type="PANTHER" id="PTHR10182">
    <property type="entry name" value="CALCIUM-BINDING PROTEIN 39-RELATED"/>
    <property type="match status" value="1"/>
</dbReference>
<proteinExistence type="inferred from homology"/>
<dbReference type="Pfam" id="PF08569">
    <property type="entry name" value="Mo25"/>
    <property type="match status" value="1"/>
</dbReference>
<reference evidence="2 3" key="1">
    <citation type="journal article" date="2014" name="Nat. Commun.">
        <title>Klebsormidium flaccidum genome reveals primary factors for plant terrestrial adaptation.</title>
        <authorList>
            <person name="Hori K."/>
            <person name="Maruyama F."/>
            <person name="Fujisawa T."/>
            <person name="Togashi T."/>
            <person name="Yamamoto N."/>
            <person name="Seo M."/>
            <person name="Sato S."/>
            <person name="Yamada T."/>
            <person name="Mori H."/>
            <person name="Tajima N."/>
            <person name="Moriyama T."/>
            <person name="Ikeuchi M."/>
            <person name="Watanabe M."/>
            <person name="Wada H."/>
            <person name="Kobayashi K."/>
            <person name="Saito M."/>
            <person name="Masuda T."/>
            <person name="Sasaki-Sekimoto Y."/>
            <person name="Mashiguchi K."/>
            <person name="Awai K."/>
            <person name="Shimojima M."/>
            <person name="Masuda S."/>
            <person name="Iwai M."/>
            <person name="Nobusawa T."/>
            <person name="Narise T."/>
            <person name="Kondo S."/>
            <person name="Saito H."/>
            <person name="Sato R."/>
            <person name="Murakawa M."/>
            <person name="Ihara Y."/>
            <person name="Oshima-Yamada Y."/>
            <person name="Ohtaka K."/>
            <person name="Satoh M."/>
            <person name="Sonobe K."/>
            <person name="Ishii M."/>
            <person name="Ohtani R."/>
            <person name="Kanamori-Sato M."/>
            <person name="Honoki R."/>
            <person name="Miyazaki D."/>
            <person name="Mochizuki H."/>
            <person name="Umetsu J."/>
            <person name="Higashi K."/>
            <person name="Shibata D."/>
            <person name="Kamiya Y."/>
            <person name="Sato N."/>
            <person name="Nakamura Y."/>
            <person name="Tabata S."/>
            <person name="Ida S."/>
            <person name="Kurokawa K."/>
            <person name="Ohta H."/>
        </authorList>
    </citation>
    <scope>NUCLEOTIDE SEQUENCE [LARGE SCALE GENOMIC DNA]</scope>
    <source>
        <strain evidence="2 3">NIES-2285</strain>
    </source>
</reference>
<dbReference type="InterPro" id="IPR016024">
    <property type="entry name" value="ARM-type_fold"/>
</dbReference>
<dbReference type="OrthoDB" id="609103at2759"/>
<dbReference type="Proteomes" id="UP000054558">
    <property type="component" value="Unassembled WGS sequence"/>
</dbReference>
<comment type="similarity">
    <text evidence="1">Belongs to the Mo25 family.</text>
</comment>
<dbReference type="STRING" id="105231.A0A1Y1HQD0"/>
<evidence type="ECO:0000313" key="3">
    <source>
        <dbReference type="Proteomes" id="UP000054558"/>
    </source>
</evidence>